<accession>A0A4Z1E9C9</accession>
<feature type="compositionally biased region" description="Basic and acidic residues" evidence="1">
    <location>
        <begin position="249"/>
        <end position="260"/>
    </location>
</feature>
<feature type="compositionally biased region" description="Gly residues" evidence="1">
    <location>
        <begin position="48"/>
        <end position="57"/>
    </location>
</feature>
<evidence type="ECO:0000313" key="2">
    <source>
        <dbReference type="EMBL" id="TGO08765.1"/>
    </source>
</evidence>
<feature type="compositionally biased region" description="Pro residues" evidence="1">
    <location>
        <begin position="112"/>
        <end position="139"/>
    </location>
</feature>
<reference evidence="2 3" key="1">
    <citation type="submission" date="2017-12" db="EMBL/GenBank/DDBJ databases">
        <title>Comparative genomics of Botrytis spp.</title>
        <authorList>
            <person name="Valero-Jimenez C.A."/>
            <person name="Tapia P."/>
            <person name="Veloso J."/>
            <person name="Silva-Moreno E."/>
            <person name="Staats M."/>
            <person name="Valdes J.H."/>
            <person name="Van Kan J.A.L."/>
        </authorList>
    </citation>
    <scope>NUCLEOTIDE SEQUENCE [LARGE SCALE GENOMIC DNA]</scope>
    <source>
        <strain evidence="2 3">Bt9001</strain>
    </source>
</reference>
<dbReference type="Proteomes" id="UP000297777">
    <property type="component" value="Unassembled WGS sequence"/>
</dbReference>
<feature type="compositionally biased region" description="Polar residues" evidence="1">
    <location>
        <begin position="156"/>
        <end position="165"/>
    </location>
</feature>
<gene>
    <name evidence="2" type="ORF">BTUL_0193g00170</name>
</gene>
<name>A0A4Z1E9C9_9HELO</name>
<sequence length="266" mass="29434">MGFDSSQLTILRQMVRSTPGDSPHRRRRRGEGRGDDRESNSGETVGATWGGTMGGARGEAMRHNRDQANRVGHIGHHEHGSRGPAPLNSHTRPVSSSDSGRNTLRPRHPLRLNPPAPRYYGPPIPSYSPPPPPYSPPPIYGTSHEASSLLEHGRRSTPSRSGSDSLLFCNQHNTAIASHADADSRRQIAARRLSESYPPSYRSVDGTNSPFYTSREALLSPRTSHEGRSYSFRAPARRQTHRYSYGSPERPRTSSPRDSESVYSSY</sequence>
<proteinExistence type="predicted"/>
<keyword evidence="3" id="KW-1185">Reference proteome</keyword>
<dbReference type="OrthoDB" id="10470052at2759"/>
<organism evidence="2 3">
    <name type="scientific">Botrytis tulipae</name>
    <dbReference type="NCBI Taxonomy" id="87230"/>
    <lineage>
        <taxon>Eukaryota</taxon>
        <taxon>Fungi</taxon>
        <taxon>Dikarya</taxon>
        <taxon>Ascomycota</taxon>
        <taxon>Pezizomycotina</taxon>
        <taxon>Leotiomycetes</taxon>
        <taxon>Helotiales</taxon>
        <taxon>Sclerotiniaceae</taxon>
        <taxon>Botrytis</taxon>
    </lineage>
</organism>
<feature type="compositionally biased region" description="Polar residues" evidence="1">
    <location>
        <begin position="1"/>
        <end position="20"/>
    </location>
</feature>
<feature type="compositionally biased region" description="Polar residues" evidence="1">
    <location>
        <begin position="88"/>
        <end position="100"/>
    </location>
</feature>
<feature type="region of interest" description="Disordered" evidence="1">
    <location>
        <begin position="1"/>
        <end position="165"/>
    </location>
</feature>
<comment type="caution">
    <text evidence="2">The sequence shown here is derived from an EMBL/GenBank/DDBJ whole genome shotgun (WGS) entry which is preliminary data.</text>
</comment>
<feature type="region of interest" description="Disordered" evidence="1">
    <location>
        <begin position="193"/>
        <end position="266"/>
    </location>
</feature>
<dbReference type="EMBL" id="PQXH01000193">
    <property type="protein sequence ID" value="TGO08765.1"/>
    <property type="molecule type" value="Genomic_DNA"/>
</dbReference>
<feature type="compositionally biased region" description="Basic and acidic residues" evidence="1">
    <location>
        <begin position="59"/>
        <end position="68"/>
    </location>
</feature>
<dbReference type="AlphaFoldDB" id="A0A4Z1E9C9"/>
<evidence type="ECO:0000313" key="3">
    <source>
        <dbReference type="Proteomes" id="UP000297777"/>
    </source>
</evidence>
<protein>
    <submittedName>
        <fullName evidence="2">Uncharacterized protein</fullName>
    </submittedName>
</protein>
<feature type="compositionally biased region" description="Basic and acidic residues" evidence="1">
    <location>
        <begin position="31"/>
        <end position="40"/>
    </location>
</feature>
<evidence type="ECO:0000256" key="1">
    <source>
        <dbReference type="SAM" id="MobiDB-lite"/>
    </source>
</evidence>